<evidence type="ECO:0000313" key="3">
    <source>
        <dbReference type="EMBL" id="KAK2174371.1"/>
    </source>
</evidence>
<evidence type="ECO:0000313" key="4">
    <source>
        <dbReference type="Proteomes" id="UP001209878"/>
    </source>
</evidence>
<dbReference type="InterPro" id="IPR020837">
    <property type="entry name" value="Fibrinogen_CS"/>
</dbReference>
<dbReference type="EMBL" id="JAODUO010000806">
    <property type="protein sequence ID" value="KAK2174371.1"/>
    <property type="molecule type" value="Genomic_DNA"/>
</dbReference>
<protein>
    <recommendedName>
        <fullName evidence="2">Fibrinogen C-terminal domain-containing protein</fullName>
    </recommendedName>
</protein>
<dbReference type="Pfam" id="PF00147">
    <property type="entry name" value="Fibrinogen_C"/>
    <property type="match status" value="2"/>
</dbReference>
<feature type="non-terminal residue" evidence="3">
    <location>
        <position position="154"/>
    </location>
</feature>
<organism evidence="3 4">
    <name type="scientific">Ridgeia piscesae</name>
    <name type="common">Tubeworm</name>
    <dbReference type="NCBI Taxonomy" id="27915"/>
    <lineage>
        <taxon>Eukaryota</taxon>
        <taxon>Metazoa</taxon>
        <taxon>Spiralia</taxon>
        <taxon>Lophotrochozoa</taxon>
        <taxon>Annelida</taxon>
        <taxon>Polychaeta</taxon>
        <taxon>Sedentaria</taxon>
        <taxon>Canalipalpata</taxon>
        <taxon>Sabellida</taxon>
        <taxon>Siboglinidae</taxon>
        <taxon>Ridgeia</taxon>
    </lineage>
</organism>
<dbReference type="SMART" id="SM00186">
    <property type="entry name" value="FBG"/>
    <property type="match status" value="1"/>
</dbReference>
<name>A0AAD9NMZ6_RIDPI</name>
<dbReference type="PROSITE" id="PS51406">
    <property type="entry name" value="FIBRINOGEN_C_2"/>
    <property type="match status" value="1"/>
</dbReference>
<keyword evidence="1" id="KW-1015">Disulfide bond</keyword>
<dbReference type="Gene3D" id="3.90.215.10">
    <property type="entry name" value="Gamma Fibrinogen, chain A, domain 1"/>
    <property type="match status" value="2"/>
</dbReference>
<comment type="caution">
    <text evidence="3">The sequence shown here is derived from an EMBL/GenBank/DDBJ whole genome shotgun (WGS) entry which is preliminary data.</text>
</comment>
<dbReference type="AlphaFoldDB" id="A0AAD9NMZ6"/>
<dbReference type="Proteomes" id="UP001209878">
    <property type="component" value="Unassembled WGS sequence"/>
</dbReference>
<dbReference type="SUPFAM" id="SSF56496">
    <property type="entry name" value="Fibrinogen C-terminal domain-like"/>
    <property type="match status" value="1"/>
</dbReference>
<accession>A0AAD9NMZ6</accession>
<evidence type="ECO:0000259" key="2">
    <source>
        <dbReference type="PROSITE" id="PS51406"/>
    </source>
</evidence>
<dbReference type="InterPro" id="IPR014716">
    <property type="entry name" value="Fibrinogen_a/b/g_C_1"/>
</dbReference>
<evidence type="ECO:0000256" key="1">
    <source>
        <dbReference type="ARBA" id="ARBA00023157"/>
    </source>
</evidence>
<feature type="domain" description="Fibrinogen C-terminal" evidence="2">
    <location>
        <begin position="1"/>
        <end position="68"/>
    </location>
</feature>
<dbReference type="PANTHER" id="PTHR19143">
    <property type="entry name" value="FIBRINOGEN/TENASCIN/ANGIOPOEITIN"/>
    <property type="match status" value="1"/>
</dbReference>
<dbReference type="InterPro" id="IPR050373">
    <property type="entry name" value="Fibrinogen_C-term_domain"/>
</dbReference>
<gene>
    <name evidence="3" type="ORF">NP493_805g00017</name>
</gene>
<dbReference type="InterPro" id="IPR002181">
    <property type="entry name" value="Fibrinogen_a/b/g_C_dom"/>
</dbReference>
<proteinExistence type="predicted"/>
<dbReference type="InterPro" id="IPR036056">
    <property type="entry name" value="Fibrinogen-like_C"/>
</dbReference>
<sequence>IQRRKTGVLDFFRTWSEYKEGFGNVGYEFWLGNDHISHVTLGGHYMLRVELTSQADKTGLAEYEKFEVATWDHDATQAKCASKRHGAWWFKWCMNSNLNGKYGTGSGYERMTWQHWLGMEGLKATEMKIRLATYHGRGGMWLRCQSGPTIGLLG</sequence>
<dbReference type="PROSITE" id="PS00514">
    <property type="entry name" value="FIBRINOGEN_C_1"/>
    <property type="match status" value="1"/>
</dbReference>
<keyword evidence="4" id="KW-1185">Reference proteome</keyword>
<dbReference type="GO" id="GO:0005615">
    <property type="term" value="C:extracellular space"/>
    <property type="evidence" value="ECO:0007669"/>
    <property type="project" value="TreeGrafter"/>
</dbReference>
<reference evidence="3" key="1">
    <citation type="journal article" date="2023" name="Mol. Biol. Evol.">
        <title>Third-Generation Sequencing Reveals the Adaptive Role of the Epigenome in Three Deep-Sea Polychaetes.</title>
        <authorList>
            <person name="Perez M."/>
            <person name="Aroh O."/>
            <person name="Sun Y."/>
            <person name="Lan Y."/>
            <person name="Juniper S.K."/>
            <person name="Young C.R."/>
            <person name="Angers B."/>
            <person name="Qian P.Y."/>
        </authorList>
    </citation>
    <scope>NUCLEOTIDE SEQUENCE</scope>
    <source>
        <strain evidence="3">R07B-5</strain>
    </source>
</reference>